<dbReference type="GO" id="GO:0005524">
    <property type="term" value="F:ATP binding"/>
    <property type="evidence" value="ECO:0007669"/>
    <property type="project" value="UniProtKB-KW"/>
</dbReference>
<evidence type="ECO:0000256" key="1">
    <source>
        <dbReference type="ARBA" id="ARBA00022741"/>
    </source>
</evidence>
<dbReference type="PROSITE" id="PS51193">
    <property type="entry name" value="HELICASE_ATP_BIND_2"/>
    <property type="match status" value="1"/>
</dbReference>
<proteinExistence type="inferred from homology"/>
<comment type="similarity">
    <text evidence="4">Belongs to the helicase family. DinG subfamily.</text>
</comment>
<dbReference type="InterPro" id="IPR014013">
    <property type="entry name" value="Helic_SF1/SF2_ATP-bd_DinG/Rad3"/>
</dbReference>
<dbReference type="OrthoDB" id="9805194at2"/>
<dbReference type="InterPro" id="IPR011545">
    <property type="entry name" value="DEAD/DEAH_box_helicase_dom"/>
</dbReference>
<dbReference type="AlphaFoldDB" id="A0A2L1GRK6"/>
<name>A0A2L1GRK6_9BACT</name>
<dbReference type="Gene3D" id="3.40.50.300">
    <property type="entry name" value="P-loop containing nucleotide triphosphate hydrolases"/>
    <property type="match status" value="2"/>
</dbReference>
<keyword evidence="1" id="KW-0547">Nucleotide-binding</keyword>
<dbReference type="PANTHER" id="PTHR11472:SF34">
    <property type="entry name" value="REGULATOR OF TELOMERE ELONGATION HELICASE 1"/>
    <property type="match status" value="1"/>
</dbReference>
<evidence type="ECO:0000313" key="6">
    <source>
        <dbReference type="EMBL" id="AVD72254.1"/>
    </source>
</evidence>
<dbReference type="PANTHER" id="PTHR11472">
    <property type="entry name" value="DNA REPAIR DEAD HELICASE RAD3/XP-D SUBFAMILY MEMBER"/>
    <property type="match status" value="1"/>
</dbReference>
<dbReference type="GO" id="GO:0003678">
    <property type="term" value="F:DNA helicase activity"/>
    <property type="evidence" value="ECO:0007669"/>
    <property type="project" value="TreeGrafter"/>
</dbReference>
<dbReference type="InterPro" id="IPR045028">
    <property type="entry name" value="DinG/Rad3-like"/>
</dbReference>
<keyword evidence="2" id="KW-0378">Hydrolase</keyword>
<evidence type="ECO:0000256" key="4">
    <source>
        <dbReference type="ARBA" id="ARBA00038058"/>
    </source>
</evidence>
<dbReference type="GO" id="GO:0006281">
    <property type="term" value="P:DNA repair"/>
    <property type="evidence" value="ECO:0007669"/>
    <property type="project" value="TreeGrafter"/>
</dbReference>
<dbReference type="Pfam" id="PF13307">
    <property type="entry name" value="Helicase_C_2"/>
    <property type="match status" value="1"/>
</dbReference>
<accession>A0A2L1GRK6</accession>
<dbReference type="InterPro" id="IPR006555">
    <property type="entry name" value="ATP-dep_Helicase_C"/>
</dbReference>
<dbReference type="EMBL" id="CP021255">
    <property type="protein sequence ID" value="AVD72254.1"/>
    <property type="molecule type" value="Genomic_DNA"/>
</dbReference>
<evidence type="ECO:0000256" key="2">
    <source>
        <dbReference type="ARBA" id="ARBA00022801"/>
    </source>
</evidence>
<gene>
    <name evidence="6" type="ORF">CAY53_05675</name>
</gene>
<dbReference type="GO" id="GO:0016818">
    <property type="term" value="F:hydrolase activity, acting on acid anhydrides, in phosphorus-containing anhydrides"/>
    <property type="evidence" value="ECO:0007669"/>
    <property type="project" value="InterPro"/>
</dbReference>
<dbReference type="GO" id="GO:0003676">
    <property type="term" value="F:nucleic acid binding"/>
    <property type="evidence" value="ECO:0007669"/>
    <property type="project" value="InterPro"/>
</dbReference>
<organism evidence="6 7">
    <name type="scientific">Desulfobulbus oralis</name>
    <dbReference type="NCBI Taxonomy" id="1986146"/>
    <lineage>
        <taxon>Bacteria</taxon>
        <taxon>Pseudomonadati</taxon>
        <taxon>Thermodesulfobacteriota</taxon>
        <taxon>Desulfobulbia</taxon>
        <taxon>Desulfobulbales</taxon>
        <taxon>Desulfobulbaceae</taxon>
        <taxon>Desulfobulbus</taxon>
    </lineage>
</organism>
<dbReference type="SUPFAM" id="SSF52540">
    <property type="entry name" value="P-loop containing nucleoside triphosphate hydrolases"/>
    <property type="match status" value="2"/>
</dbReference>
<dbReference type="Proteomes" id="UP000239867">
    <property type="component" value="Chromosome"/>
</dbReference>
<sequence length="668" mass="74027">MADIFGEGGLFARKVPGFVHRPDQLRMAAAVAALLADDENEHGEAESCACLSVEAETGLGKTLAYLVPAVCSGRKVVVSTNTRNLQDQILHREIPLIKKWLAPGLYAICVKGRQNYLCLYRWHQMVAAQEERLFATAPEIRKLGAWVEKTRHGDRAELNWLSGTSPFWQRICCQHHFCLGSDCPAYTACFLTQLRRDAAAADLLVVNHHLLFSDLAVRRTGFGEVLPRYESVLFDEAHHLENVATTFFGRSCSRLQVMDLASDLERSAKAELSADSQAAVLAEATALSAAAERFAAAFPPQRGRFPLDWQDPQLAAGREQAEHLANVLADAAGRLKDLGRSRGGQWEQYGARAEELSERLRDLVAPPEAAPNPDGPEAPERLDRHSFTFWYERTDRNLSVSATPVEVADELHKTLYATVKHCLFTSATLTTGGTFTYFFSRMGLKADTQALSLASPFDYAGRSLLYVPERGFPEPAAPGYQRALHERIAELVRLANGRALVLFTSRQAMETAHTALSGRLPFPLFIQGEASRHTLLDRFSREVNSVLFAVASFWEGVDVPGESLSLVIMDKLPFEVPTDPVVKARMQRIEEQGGKPFFSFQIPRAIFTLRQGAGRLMRSTQDRGVIAILDVRLMTKGYGRQFVASLPPSPLTHDLARVAAFFSTEQSE</sequence>
<evidence type="ECO:0000313" key="7">
    <source>
        <dbReference type="Proteomes" id="UP000239867"/>
    </source>
</evidence>
<keyword evidence="3" id="KW-0067">ATP-binding</keyword>
<dbReference type="KEGG" id="deo:CAY53_05675"/>
<reference evidence="6 7" key="1">
    <citation type="journal article" date="2018" name="MBio">
        <title>Insights into the evolution of host association through the isolation and characterization of a novel human periodontal pathobiont, Desulfobulbus oralis.</title>
        <authorList>
            <person name="Cross K.L."/>
            <person name="Chirania P."/>
            <person name="Xiong W."/>
            <person name="Beall C.J."/>
            <person name="Elkins J.G."/>
            <person name="Giannone R.J."/>
            <person name="Griffen A.L."/>
            <person name="Guss A.M."/>
            <person name="Hettich R.L."/>
            <person name="Joshi S.S."/>
            <person name="Mokrzan E.M."/>
            <person name="Martin R.K."/>
            <person name="Zhulin I.B."/>
            <person name="Leys E.J."/>
            <person name="Podar M."/>
        </authorList>
    </citation>
    <scope>NUCLEOTIDE SEQUENCE [LARGE SCALE GENOMIC DNA]</scope>
    <source>
        <strain evidence="6 7">ORNL</strain>
    </source>
</reference>
<evidence type="ECO:0000259" key="5">
    <source>
        <dbReference type="PROSITE" id="PS51193"/>
    </source>
</evidence>
<evidence type="ECO:0000256" key="3">
    <source>
        <dbReference type="ARBA" id="ARBA00022840"/>
    </source>
</evidence>
<feature type="domain" description="Helicase ATP-binding" evidence="5">
    <location>
        <begin position="10"/>
        <end position="284"/>
    </location>
</feature>
<dbReference type="Pfam" id="PF00270">
    <property type="entry name" value="DEAD"/>
    <property type="match status" value="1"/>
</dbReference>
<protein>
    <recommendedName>
        <fullName evidence="5">Helicase ATP-binding domain-containing protein</fullName>
    </recommendedName>
</protein>
<dbReference type="InterPro" id="IPR027417">
    <property type="entry name" value="P-loop_NTPase"/>
</dbReference>
<dbReference type="SMART" id="SM00491">
    <property type="entry name" value="HELICc2"/>
    <property type="match status" value="1"/>
</dbReference>
<keyword evidence="7" id="KW-1185">Reference proteome</keyword>